<evidence type="ECO:0000313" key="2">
    <source>
        <dbReference type="Proteomes" id="UP000324800"/>
    </source>
</evidence>
<protein>
    <submittedName>
        <fullName evidence="1">Uncharacterized protein</fullName>
    </submittedName>
</protein>
<organism evidence="1 2">
    <name type="scientific">Streblomastix strix</name>
    <dbReference type="NCBI Taxonomy" id="222440"/>
    <lineage>
        <taxon>Eukaryota</taxon>
        <taxon>Metamonada</taxon>
        <taxon>Preaxostyla</taxon>
        <taxon>Oxymonadida</taxon>
        <taxon>Streblomastigidae</taxon>
        <taxon>Streblomastix</taxon>
    </lineage>
</organism>
<dbReference type="AlphaFoldDB" id="A0A5J4V0M9"/>
<comment type="caution">
    <text evidence="1">The sequence shown here is derived from an EMBL/GenBank/DDBJ whole genome shotgun (WGS) entry which is preliminary data.</text>
</comment>
<name>A0A5J4V0M9_9EUKA</name>
<sequence>MTEKPDLSKAKPVTEANYQVINTQQAYLNLNNTAQNIDLTDKAAGDQTQEQNVSSTISVQEINAVNNLNGQLVQSDTKAIVISNQAEQKSEEIKSSDNFISNKINYLKLPEMNLKIMRVDQIFDGLSEKSMLHQIQIQGEVIYLNFDWIDRYILVRFAKNSVAESLVEVQKKIVINSKVYTPRWA</sequence>
<accession>A0A5J4V0M9</accession>
<feature type="non-terminal residue" evidence="1">
    <location>
        <position position="185"/>
    </location>
</feature>
<proteinExistence type="predicted"/>
<dbReference type="EMBL" id="SNRW01010724">
    <property type="protein sequence ID" value="KAA6376157.1"/>
    <property type="molecule type" value="Genomic_DNA"/>
</dbReference>
<reference evidence="1 2" key="1">
    <citation type="submission" date="2019-03" db="EMBL/GenBank/DDBJ databases">
        <title>Single cell metagenomics reveals metabolic interactions within the superorganism composed of flagellate Streblomastix strix and complex community of Bacteroidetes bacteria on its surface.</title>
        <authorList>
            <person name="Treitli S.C."/>
            <person name="Kolisko M."/>
            <person name="Husnik F."/>
            <person name="Keeling P."/>
            <person name="Hampl V."/>
        </authorList>
    </citation>
    <scope>NUCLEOTIDE SEQUENCE [LARGE SCALE GENOMIC DNA]</scope>
    <source>
        <strain evidence="1">ST1C</strain>
    </source>
</reference>
<evidence type="ECO:0000313" key="1">
    <source>
        <dbReference type="EMBL" id="KAA6376157.1"/>
    </source>
</evidence>
<dbReference type="Proteomes" id="UP000324800">
    <property type="component" value="Unassembled WGS sequence"/>
</dbReference>
<gene>
    <name evidence="1" type="ORF">EZS28_028316</name>
</gene>